<dbReference type="OrthoDB" id="5179750at2"/>
<dbReference type="InterPro" id="IPR025847">
    <property type="entry name" value="MEDS_domain"/>
</dbReference>
<evidence type="ECO:0000313" key="5">
    <source>
        <dbReference type="Proteomes" id="UP000230971"/>
    </source>
</evidence>
<evidence type="ECO:0000313" key="2">
    <source>
        <dbReference type="EMBL" id="ORV09292.1"/>
    </source>
</evidence>
<dbReference type="AlphaFoldDB" id="A0A1X1RM59"/>
<dbReference type="RefSeq" id="WP_062540095.1">
    <property type="nucleotide sequence ID" value="NZ_BBUN01000169.1"/>
</dbReference>
<keyword evidence="4" id="KW-1185">Reference proteome</keyword>
<proteinExistence type="predicted"/>
<dbReference type="EMBL" id="LQOM01000040">
    <property type="protein sequence ID" value="ORV09292.1"/>
    <property type="molecule type" value="Genomic_DNA"/>
</dbReference>
<evidence type="ECO:0000259" key="1">
    <source>
        <dbReference type="Pfam" id="PF14417"/>
    </source>
</evidence>
<reference evidence="3 5" key="2">
    <citation type="journal article" date="2017" name="Infect. Genet. Evol.">
        <title>The new phylogeny of the genus Mycobacterium: The old and the news.</title>
        <authorList>
            <person name="Tortoli E."/>
            <person name="Fedrizzi T."/>
            <person name="Meehan C.J."/>
            <person name="Trovato A."/>
            <person name="Grottola A."/>
            <person name="Giacobazzi E."/>
            <person name="Serpini G.F."/>
            <person name="Tagliazucchi S."/>
            <person name="Fabio A."/>
            <person name="Bettua C."/>
            <person name="Bertorelli R."/>
            <person name="Frascaro F."/>
            <person name="De Sanctis V."/>
            <person name="Pecorari M."/>
            <person name="Jousson O."/>
            <person name="Segata N."/>
            <person name="Cirillo D.M."/>
        </authorList>
    </citation>
    <scope>NUCLEOTIDE SEQUENCE [LARGE SCALE GENOMIC DNA]</scope>
    <source>
        <strain evidence="3 5">NCTC 12882</strain>
    </source>
</reference>
<dbReference type="SUPFAM" id="SSF52091">
    <property type="entry name" value="SpoIIaa-like"/>
    <property type="match status" value="1"/>
</dbReference>
<evidence type="ECO:0000313" key="3">
    <source>
        <dbReference type="EMBL" id="PIB79888.1"/>
    </source>
</evidence>
<name>A0A1X1RM59_MYCCE</name>
<organism evidence="2 4">
    <name type="scientific">Mycobacterium celatum</name>
    <dbReference type="NCBI Taxonomy" id="28045"/>
    <lineage>
        <taxon>Bacteria</taxon>
        <taxon>Bacillati</taxon>
        <taxon>Actinomycetota</taxon>
        <taxon>Actinomycetes</taxon>
        <taxon>Mycobacteriales</taxon>
        <taxon>Mycobacteriaceae</taxon>
        <taxon>Mycobacterium</taxon>
    </lineage>
</organism>
<dbReference type="Gene3D" id="3.30.750.24">
    <property type="entry name" value="STAS domain"/>
    <property type="match status" value="1"/>
</dbReference>
<protein>
    <submittedName>
        <fullName evidence="3">Anti-anti-sigma factor</fullName>
    </submittedName>
</protein>
<dbReference type="Pfam" id="PF14417">
    <property type="entry name" value="MEDS"/>
    <property type="match status" value="1"/>
</dbReference>
<sequence>MTRRHGEVTSAAGLNPLGHVAWGYRDRSEFLTRAAEYIADGLARNQRVLYACDASAAALRNELDEMGFGDAVRAGQIAVTPVAEHYRFVPGTDVVDADATIADGVAAMNYVVGAGCSGCRAVVDGAVLVRTPEQRAAFTRLEYLVDEKMAVLPFAALCAYNLTLLGDAAKELICLHPFVNAGAVGFRIYAEQGIDFALAGELDAAGHEAFTTALQRIWPLAAGDEIVIDARALDFVTHPQLCALDRLAAADGRHVVLRTDRRMVARLAELLELTNVWVEAADLADAG</sequence>
<dbReference type="Proteomes" id="UP000193907">
    <property type="component" value="Unassembled WGS sequence"/>
</dbReference>
<evidence type="ECO:0000313" key="4">
    <source>
        <dbReference type="Proteomes" id="UP000193907"/>
    </source>
</evidence>
<dbReference type="InterPro" id="IPR036513">
    <property type="entry name" value="STAS_dom_sf"/>
</dbReference>
<dbReference type="STRING" id="28045.AWB95_18560"/>
<feature type="domain" description="MEDS" evidence="1">
    <location>
        <begin position="19"/>
        <end position="177"/>
    </location>
</feature>
<dbReference type="Proteomes" id="UP000230971">
    <property type="component" value="Unassembled WGS sequence"/>
</dbReference>
<gene>
    <name evidence="2" type="ORF">AWB95_18560</name>
    <name evidence="3" type="ORF">CQY23_06395</name>
</gene>
<accession>A0A1X1RM59</accession>
<reference evidence="2 4" key="1">
    <citation type="submission" date="2016-01" db="EMBL/GenBank/DDBJ databases">
        <title>The new phylogeny of the genus Mycobacterium.</title>
        <authorList>
            <person name="Tarcisio F."/>
            <person name="Conor M."/>
            <person name="Antonella G."/>
            <person name="Elisabetta G."/>
            <person name="Giulia F.S."/>
            <person name="Sara T."/>
            <person name="Anna F."/>
            <person name="Clotilde B."/>
            <person name="Roberto B."/>
            <person name="Veronica D.S."/>
            <person name="Fabio R."/>
            <person name="Monica P."/>
            <person name="Olivier J."/>
            <person name="Enrico T."/>
            <person name="Nicola S."/>
        </authorList>
    </citation>
    <scope>NUCLEOTIDE SEQUENCE [LARGE SCALE GENOMIC DNA]</scope>
    <source>
        <strain evidence="2 4">DSM 44243</strain>
    </source>
</reference>
<dbReference type="EMBL" id="PDKV01000005">
    <property type="protein sequence ID" value="PIB79888.1"/>
    <property type="molecule type" value="Genomic_DNA"/>
</dbReference>
<comment type="caution">
    <text evidence="2">The sequence shown here is derived from an EMBL/GenBank/DDBJ whole genome shotgun (WGS) entry which is preliminary data.</text>
</comment>